<accession>X6M335</accession>
<feature type="transmembrane region" description="Helical" evidence="3">
    <location>
        <begin position="537"/>
        <end position="560"/>
    </location>
</feature>
<keyword evidence="3" id="KW-0472">Membrane</keyword>
<organism evidence="4 5">
    <name type="scientific">Reticulomyxa filosa</name>
    <dbReference type="NCBI Taxonomy" id="46433"/>
    <lineage>
        <taxon>Eukaryota</taxon>
        <taxon>Sar</taxon>
        <taxon>Rhizaria</taxon>
        <taxon>Retaria</taxon>
        <taxon>Foraminifera</taxon>
        <taxon>Monothalamids</taxon>
        <taxon>Reticulomyxidae</taxon>
        <taxon>Reticulomyxa</taxon>
    </lineage>
</organism>
<feature type="transmembrane region" description="Helical" evidence="3">
    <location>
        <begin position="512"/>
        <end position="531"/>
    </location>
</feature>
<feature type="transmembrane region" description="Helical" evidence="3">
    <location>
        <begin position="301"/>
        <end position="326"/>
    </location>
</feature>
<feature type="transmembrane region" description="Helical" evidence="3">
    <location>
        <begin position="435"/>
        <end position="458"/>
    </location>
</feature>
<dbReference type="InterPro" id="IPR002528">
    <property type="entry name" value="MATE_fam"/>
</dbReference>
<gene>
    <name evidence="4" type="ORF">RFI_29323</name>
</gene>
<feature type="transmembrane region" description="Helical" evidence="3">
    <location>
        <begin position="393"/>
        <end position="414"/>
    </location>
</feature>
<dbReference type="PANTHER" id="PTHR11206">
    <property type="entry name" value="MULTIDRUG RESISTANCE PROTEIN"/>
    <property type="match status" value="1"/>
</dbReference>
<protein>
    <submittedName>
        <fullName evidence="4">Multidrug resistance pump</fullName>
    </submittedName>
</protein>
<feature type="transmembrane region" description="Helical" evidence="3">
    <location>
        <begin position="167"/>
        <end position="188"/>
    </location>
</feature>
<reference evidence="4 5" key="1">
    <citation type="journal article" date="2013" name="Curr. Biol.">
        <title>The Genome of the Foraminiferan Reticulomyxa filosa.</title>
        <authorList>
            <person name="Glockner G."/>
            <person name="Hulsmann N."/>
            <person name="Schleicher M."/>
            <person name="Noegel A.A."/>
            <person name="Eichinger L."/>
            <person name="Gallinger C."/>
            <person name="Pawlowski J."/>
            <person name="Sierra R."/>
            <person name="Euteneuer U."/>
            <person name="Pillet L."/>
            <person name="Moustafa A."/>
            <person name="Platzer M."/>
            <person name="Groth M."/>
            <person name="Szafranski K."/>
            <person name="Schliwa M."/>
        </authorList>
    </citation>
    <scope>NUCLEOTIDE SEQUENCE [LARGE SCALE GENOMIC DNA]</scope>
</reference>
<feature type="compositionally biased region" description="Basic and acidic residues" evidence="2">
    <location>
        <begin position="600"/>
        <end position="618"/>
    </location>
</feature>
<comment type="caution">
    <text evidence="4">The sequence shown here is derived from an EMBL/GenBank/DDBJ whole genome shotgun (WGS) entry which is preliminary data.</text>
</comment>
<evidence type="ECO:0000313" key="5">
    <source>
        <dbReference type="Proteomes" id="UP000023152"/>
    </source>
</evidence>
<evidence type="ECO:0000256" key="3">
    <source>
        <dbReference type="SAM" id="Phobius"/>
    </source>
</evidence>
<feature type="compositionally biased region" description="Polar residues" evidence="2">
    <location>
        <begin position="619"/>
        <end position="665"/>
    </location>
</feature>
<comment type="similarity">
    <text evidence="1">Belongs to the multi antimicrobial extrusion (MATE) (TC 2.A.66.1) family.</text>
</comment>
<feature type="region of interest" description="Disordered" evidence="2">
    <location>
        <begin position="587"/>
        <end position="665"/>
    </location>
</feature>
<evidence type="ECO:0000313" key="4">
    <source>
        <dbReference type="EMBL" id="ETO08066.1"/>
    </source>
</evidence>
<feature type="transmembrane region" description="Helical" evidence="3">
    <location>
        <begin position="478"/>
        <end position="500"/>
    </location>
</feature>
<dbReference type="GO" id="GO:0015297">
    <property type="term" value="F:antiporter activity"/>
    <property type="evidence" value="ECO:0007669"/>
    <property type="project" value="InterPro"/>
</dbReference>
<feature type="transmembrane region" description="Helical" evidence="3">
    <location>
        <begin position="261"/>
        <end position="289"/>
    </location>
</feature>
<dbReference type="Proteomes" id="UP000023152">
    <property type="component" value="Unassembled WGS sequence"/>
</dbReference>
<dbReference type="AlphaFoldDB" id="X6M335"/>
<sequence>MKKKKKRLRNKMLQQPKTYPHTLESRSLLYGEQKIKCFIMYLKIYKVKEKFTIIKQYMAENPHDSGRNLVLSSLFSPINSPLKWRRLSFVSPDWRSEAKAILKLGLPISFSISTRILQFLTDQAENNSNKSSKNGNLKKSIHKKRKQNETKQDTLCTQSKKKKVGQWYQLAALLIFFISLPSIMAFMWTEPILKAFGCSDDTAHLAGRFSKWSVFYIIPNVEFSVLLFFFLVSTILHLRIIVNKKKAQYMVLQMYFRAQSIVLPATILNAMFLGFNLLFNLMLVYGYIIRWFVPGWSGMGFIGSPIATVTTRTLTPIAFVILMFGVKKYHHKTWSPLNGRDEHNQPNWYTTFSGHRVRKFLRLAIPGTISGALEDWQLQIITLFSSQLDDVDVATFSSLITILIAFHCLAIGIGEGVQIRCANMLGAGRPRLARYSAYVGMTIALVGGLFIATLIVSLRTVFGRVVSSDPRVVKRYKLLSPMVGSGLVALACFTVAVNVLVAQVRLGKPKMIAISALISCWGISVPLAYVFGLKLNFGIYGLFLGIMIGYSLFTASALTLMLRSDWNQAAVDAKIRSEIKKIGKHESMSFAGSDHPNQFESKRGRSSDKDEPLRDHSTSRSNSDSDFNLDTGIQNVPSTSLQKLQQGSHMDLPSTQGDYRVLSNT</sequence>
<keyword evidence="3" id="KW-0812">Transmembrane</keyword>
<dbReference type="OrthoDB" id="2126698at2759"/>
<dbReference type="EMBL" id="ASPP01025385">
    <property type="protein sequence ID" value="ETO08066.1"/>
    <property type="molecule type" value="Genomic_DNA"/>
</dbReference>
<dbReference type="GO" id="GO:0016020">
    <property type="term" value="C:membrane"/>
    <property type="evidence" value="ECO:0007669"/>
    <property type="project" value="InterPro"/>
</dbReference>
<name>X6M335_RETFI</name>
<feature type="transmembrane region" description="Helical" evidence="3">
    <location>
        <begin position="214"/>
        <end position="240"/>
    </location>
</feature>
<dbReference type="GO" id="GO:0042910">
    <property type="term" value="F:xenobiotic transmembrane transporter activity"/>
    <property type="evidence" value="ECO:0007669"/>
    <property type="project" value="InterPro"/>
</dbReference>
<keyword evidence="3" id="KW-1133">Transmembrane helix</keyword>
<dbReference type="Pfam" id="PF01554">
    <property type="entry name" value="MatE"/>
    <property type="match status" value="1"/>
</dbReference>
<evidence type="ECO:0000256" key="1">
    <source>
        <dbReference type="ARBA" id="ARBA00010199"/>
    </source>
</evidence>
<proteinExistence type="inferred from homology"/>
<feature type="compositionally biased region" description="Low complexity" evidence="2">
    <location>
        <begin position="126"/>
        <end position="138"/>
    </location>
</feature>
<keyword evidence="5" id="KW-1185">Reference proteome</keyword>
<evidence type="ECO:0000256" key="2">
    <source>
        <dbReference type="SAM" id="MobiDB-lite"/>
    </source>
</evidence>
<feature type="region of interest" description="Disordered" evidence="2">
    <location>
        <begin position="126"/>
        <end position="155"/>
    </location>
</feature>